<comment type="caution">
    <text evidence="1">The sequence shown here is derived from an EMBL/GenBank/DDBJ whole genome shotgun (WGS) entry which is preliminary data.</text>
</comment>
<gene>
    <name evidence="1" type="ORF">GCM10022247_15940</name>
</gene>
<accession>A0ABP7RFL7</accession>
<reference evidence="2" key="1">
    <citation type="journal article" date="2019" name="Int. J. Syst. Evol. Microbiol.">
        <title>The Global Catalogue of Microorganisms (GCM) 10K type strain sequencing project: providing services to taxonomists for standard genome sequencing and annotation.</title>
        <authorList>
            <consortium name="The Broad Institute Genomics Platform"/>
            <consortium name="The Broad Institute Genome Sequencing Center for Infectious Disease"/>
            <person name="Wu L."/>
            <person name="Ma J."/>
        </authorList>
    </citation>
    <scope>NUCLEOTIDE SEQUENCE [LARGE SCALE GENOMIC DNA]</scope>
    <source>
        <strain evidence="2">JCM 17342</strain>
    </source>
</reference>
<sequence>MKPVPAHADERPNHVTWSEAFPWISVLPEADRQEFAEEFVRVFRACAEADNWSPLAETLHAWRTTAEIHSHPDLVRQLSEPLNDLGPESWRQEITG</sequence>
<proteinExistence type="predicted"/>
<name>A0ABP7RFL7_9PSEU</name>
<evidence type="ECO:0000313" key="2">
    <source>
        <dbReference type="Proteomes" id="UP001501747"/>
    </source>
</evidence>
<organism evidence="1 2">
    <name type="scientific">Allokutzneria multivorans</name>
    <dbReference type="NCBI Taxonomy" id="1142134"/>
    <lineage>
        <taxon>Bacteria</taxon>
        <taxon>Bacillati</taxon>
        <taxon>Actinomycetota</taxon>
        <taxon>Actinomycetes</taxon>
        <taxon>Pseudonocardiales</taxon>
        <taxon>Pseudonocardiaceae</taxon>
        <taxon>Allokutzneria</taxon>
    </lineage>
</organism>
<dbReference type="Pfam" id="PF19760">
    <property type="entry name" value="DUF6247"/>
    <property type="match status" value="1"/>
</dbReference>
<dbReference type="RefSeq" id="WP_344872200.1">
    <property type="nucleotide sequence ID" value="NZ_BAABAL010000005.1"/>
</dbReference>
<dbReference type="InterPro" id="IPR046214">
    <property type="entry name" value="DUF6247"/>
</dbReference>
<keyword evidence="2" id="KW-1185">Reference proteome</keyword>
<dbReference type="Proteomes" id="UP001501747">
    <property type="component" value="Unassembled WGS sequence"/>
</dbReference>
<protein>
    <submittedName>
        <fullName evidence="1">Uncharacterized protein</fullName>
    </submittedName>
</protein>
<dbReference type="EMBL" id="BAABAL010000005">
    <property type="protein sequence ID" value="GAA3996766.1"/>
    <property type="molecule type" value="Genomic_DNA"/>
</dbReference>
<evidence type="ECO:0000313" key="1">
    <source>
        <dbReference type="EMBL" id="GAA3996766.1"/>
    </source>
</evidence>